<comment type="caution">
    <text evidence="3">The sequence shown here is derived from an EMBL/GenBank/DDBJ whole genome shotgun (WGS) entry which is preliminary data.</text>
</comment>
<name>A0A7Y0DX72_9PROT</name>
<dbReference type="AlphaFoldDB" id="A0A7Y0DX72"/>
<evidence type="ECO:0000313" key="4">
    <source>
        <dbReference type="Proteomes" id="UP000539372"/>
    </source>
</evidence>
<dbReference type="GO" id="GO:0035243">
    <property type="term" value="F:protein-arginine omega-N symmetric methyltransferase activity"/>
    <property type="evidence" value="ECO:0007669"/>
    <property type="project" value="TreeGrafter"/>
</dbReference>
<dbReference type="Gene3D" id="3.40.50.12710">
    <property type="match status" value="1"/>
</dbReference>
<proteinExistence type="predicted"/>
<evidence type="ECO:0000256" key="2">
    <source>
        <dbReference type="ARBA" id="ARBA00022679"/>
    </source>
</evidence>
<organism evidence="3 4">
    <name type="scientific">Pacificispira spongiicola</name>
    <dbReference type="NCBI Taxonomy" id="2729598"/>
    <lineage>
        <taxon>Bacteria</taxon>
        <taxon>Pseudomonadati</taxon>
        <taxon>Pseudomonadota</taxon>
        <taxon>Alphaproteobacteria</taxon>
        <taxon>Rhodospirillales</taxon>
        <taxon>Rhodospirillaceae</taxon>
        <taxon>Pacificispira</taxon>
    </lineage>
</organism>
<reference evidence="3 4" key="1">
    <citation type="submission" date="2020-04" db="EMBL/GenBank/DDBJ databases">
        <title>Rhodospirillaceae bacterium KN72 isolated from deep sea.</title>
        <authorList>
            <person name="Zhang D.-C."/>
        </authorList>
    </citation>
    <scope>NUCLEOTIDE SEQUENCE [LARGE SCALE GENOMIC DNA]</scope>
    <source>
        <strain evidence="3 4">KN72</strain>
    </source>
</reference>
<evidence type="ECO:0000313" key="3">
    <source>
        <dbReference type="EMBL" id="NMM43255.1"/>
    </source>
</evidence>
<keyword evidence="1 3" id="KW-0489">Methyltransferase</keyword>
<keyword evidence="4" id="KW-1185">Reference proteome</keyword>
<evidence type="ECO:0000256" key="1">
    <source>
        <dbReference type="ARBA" id="ARBA00022603"/>
    </source>
</evidence>
<sequence>MTPLEAHLRRRIAVEGPIPLDTYMGEALGNPAHGYYMTRDPFGRAGDFTTAPEISQMFGELIGLWFAEIWRQMGQPNRFHLVEFGPGRGTLSADLLRAAKRLPGFLDACSLHLVETSPVLREAQRKTLSSSGVTPEWHGDIAELPDDAPLLIVANEFFDALPIRQMQRVEGGWRERLVGIDPNSDALAITLAGGTGPLEALIHPSKRDSAKVGKVVELAPIAWRIAGDLGARLAAQGGAALIIDYGYAGPATGDTLQAVKAHEPCGIFETPGDADLTVHVDFTALAHAATQAGCRAAPLLTQGEFLHRLGIDIRTQTLIQAAPEPMRDGILAARSRLIGEEAMGTLFKVLGLAAPEMPVLPGMEETGTEE</sequence>
<dbReference type="InterPro" id="IPR038375">
    <property type="entry name" value="NDUFAF7_sf"/>
</dbReference>
<protein>
    <submittedName>
        <fullName evidence="3">Class I SAM-dependent methyltransferase</fullName>
    </submittedName>
</protein>
<dbReference type="GO" id="GO:0032259">
    <property type="term" value="P:methylation"/>
    <property type="evidence" value="ECO:0007669"/>
    <property type="project" value="UniProtKB-KW"/>
</dbReference>
<dbReference type="PANTHER" id="PTHR12049">
    <property type="entry name" value="PROTEIN ARGININE METHYLTRANSFERASE NDUFAF7, MITOCHONDRIAL"/>
    <property type="match status" value="1"/>
</dbReference>
<dbReference type="RefSeq" id="WP_169623547.1">
    <property type="nucleotide sequence ID" value="NZ_JABBNT010000001.1"/>
</dbReference>
<accession>A0A7Y0DX72</accession>
<dbReference type="InterPro" id="IPR029063">
    <property type="entry name" value="SAM-dependent_MTases_sf"/>
</dbReference>
<gene>
    <name evidence="3" type="ORF">HH303_02115</name>
</gene>
<dbReference type="InterPro" id="IPR003788">
    <property type="entry name" value="NDUFAF7"/>
</dbReference>
<dbReference type="Pfam" id="PF02636">
    <property type="entry name" value="Methyltransf_28"/>
    <property type="match status" value="1"/>
</dbReference>
<keyword evidence="2 3" id="KW-0808">Transferase</keyword>
<dbReference type="PANTHER" id="PTHR12049:SF7">
    <property type="entry name" value="PROTEIN ARGININE METHYLTRANSFERASE NDUFAF7, MITOCHONDRIAL"/>
    <property type="match status" value="1"/>
</dbReference>
<dbReference type="Proteomes" id="UP000539372">
    <property type="component" value="Unassembled WGS sequence"/>
</dbReference>
<dbReference type="EMBL" id="JABBNT010000001">
    <property type="protein sequence ID" value="NMM43255.1"/>
    <property type="molecule type" value="Genomic_DNA"/>
</dbReference>
<dbReference type="SUPFAM" id="SSF53335">
    <property type="entry name" value="S-adenosyl-L-methionine-dependent methyltransferases"/>
    <property type="match status" value="1"/>
</dbReference>